<feature type="compositionally biased region" description="Polar residues" evidence="1">
    <location>
        <begin position="484"/>
        <end position="493"/>
    </location>
</feature>
<protein>
    <submittedName>
        <fullName evidence="2">Uncharacterized protein</fullName>
    </submittedName>
</protein>
<evidence type="ECO:0000256" key="1">
    <source>
        <dbReference type="SAM" id="MobiDB-lite"/>
    </source>
</evidence>
<accession>A0A4Z0HYL9</accession>
<reference evidence="2 3" key="1">
    <citation type="submission" date="2018-12" db="EMBL/GenBank/DDBJ databases">
        <title>Draft genome sequences of Mycolicibacterium peregrinum isolated from a pig with lymphadenitis and from soil on the same Japanese pig farm.</title>
        <authorList>
            <person name="Komatsu T."/>
            <person name="Ohya K."/>
            <person name="Sawai K."/>
            <person name="Odoi J.O."/>
            <person name="Otsu K."/>
            <person name="Ota A."/>
            <person name="Ito T."/>
            <person name="Kawai M."/>
            <person name="Maruyama F."/>
        </authorList>
    </citation>
    <scope>NUCLEOTIDE SEQUENCE [LARGE SCALE GENOMIC DNA]</scope>
    <source>
        <strain evidence="2 3">138</strain>
    </source>
</reference>
<organism evidence="2 3">
    <name type="scientific">Mycolicibacterium peregrinum</name>
    <name type="common">Mycobacterium peregrinum</name>
    <dbReference type="NCBI Taxonomy" id="43304"/>
    <lineage>
        <taxon>Bacteria</taxon>
        <taxon>Bacillati</taxon>
        <taxon>Actinomycetota</taxon>
        <taxon>Actinomycetes</taxon>
        <taxon>Mycobacteriales</taxon>
        <taxon>Mycobacteriaceae</taxon>
        <taxon>Mycolicibacterium</taxon>
    </lineage>
</organism>
<evidence type="ECO:0000313" key="2">
    <source>
        <dbReference type="EMBL" id="TGB47800.1"/>
    </source>
</evidence>
<dbReference type="EMBL" id="RWKA01000001">
    <property type="protein sequence ID" value="TGB47800.1"/>
    <property type="molecule type" value="Genomic_DNA"/>
</dbReference>
<dbReference type="Proteomes" id="UP000297792">
    <property type="component" value="Unassembled WGS sequence"/>
</dbReference>
<dbReference type="RefSeq" id="WP_135358450.1">
    <property type="nucleotide sequence ID" value="NZ_RWJZ01000001.1"/>
</dbReference>
<feature type="region of interest" description="Disordered" evidence="1">
    <location>
        <begin position="484"/>
        <end position="510"/>
    </location>
</feature>
<gene>
    <name evidence="2" type="ORF">EJD98_02540</name>
</gene>
<keyword evidence="3" id="KW-1185">Reference proteome</keyword>
<evidence type="ECO:0000313" key="3">
    <source>
        <dbReference type="Proteomes" id="UP000297792"/>
    </source>
</evidence>
<sequence length="510" mass="57050">MSFRPTVLIGDSWVDQLAWGLDSAVASTRFLLCMQVVGASIIARGQLERWSTNLAVNVSLPQTPGEDTAAWMRRVWEFPGAQNVLFWHEADRPNCFTIRPIERSFDAGDLFAELSELLHGRGELLDALWWEVDGFESPLQAEQIRSLDLVSDALTLCITQIQGGLAGAAYDSGRLETCNNIETAPILGPVRALFANLLPYVWPIELRLVEDDERLYRIAAPGAQYQIEVAKAVDGETPAFPPQVAPAMAFAERRTRSYNLARAALDIEKRYLGSTFDPRRMSDVTLEAIFASEMAGLLARWTRERGDGVVPTAFVLSASSLRSGVWLWLEDDYRAMGCLRVVLEQLARIRTWRTKPEIARKLEARPQTTPRDWINKCGWNRLRVLLKALGEFAHGADPNNWYTAHDVLIRTNQGEDQHLAERTGRTSTLRNLINLLQGECAAWLEDIDPVISKGYWEVIRLDSDRVAQGTEHVLRSAWAARNMTTRGTTSSEDGMTPAADVAETAPSSDR</sequence>
<comment type="caution">
    <text evidence="2">The sequence shown here is derived from an EMBL/GenBank/DDBJ whole genome shotgun (WGS) entry which is preliminary data.</text>
</comment>
<proteinExistence type="predicted"/>
<dbReference type="AlphaFoldDB" id="A0A4Z0HYL9"/>
<name>A0A4Z0HYL9_MYCPR</name>